<evidence type="ECO:0000313" key="1">
    <source>
        <dbReference type="EMBL" id="KAK0431938.1"/>
    </source>
</evidence>
<sequence length="567" mass="64040">MMQSTPTTLEEILARHEWISTFTHLPDVAFLLRTNDAPSPLQSAGLKASLESVKTALAELQSDLDLLHNATAVLQSQMSRLRSFEDGYKAALSPIRRIPSEITMEILRRSWEHDNLGSCFPGRHVSGFNVFTVQEGPWHLGQVCRLWRNVIETLCPKLWAAVAVDIPLRFVPRGSLKVDALVEMLRVVLERSGNHPLDFYLRLYDTEAGALQTKVMERCFHILVAHSKRWRAIEIVIPQPFFHNSLSFVERLTVLETYIYCSRADPQSGDIHAFEIAPKLEKLYFKGLPPEANIHFPVDNLVSFSDERPFAGDRWTPKYLDIIRSAPKLRSFSYNDYGIDPISTPFSVPSVMSRSVEELSASSPSFMRSLVLPSLKGVTLTTADDILEMENEVIKCPVGALSALHEMLVQSQCFLTRLHLIDVVLNDDLANIIRLVPGLQYLVIKFHEWEDEYDPIMVSLVTQLSETNLVDGSLQHTTVPSLQELGIYLYSLHYTHVSFIDSTFVDMVASRVRCRSDAGRLARLDLLVRGSGWSYEINEVVLNSLRGEGLELHFSRNDGDTGTDSDE</sequence>
<dbReference type="EMBL" id="JAUEPT010000104">
    <property type="protein sequence ID" value="KAK0431938.1"/>
    <property type="molecule type" value="Genomic_DNA"/>
</dbReference>
<comment type="caution">
    <text evidence="1">The sequence shown here is derived from an EMBL/GenBank/DDBJ whole genome shotgun (WGS) entry which is preliminary data.</text>
</comment>
<evidence type="ECO:0000313" key="2">
    <source>
        <dbReference type="Proteomes" id="UP001175226"/>
    </source>
</evidence>
<gene>
    <name evidence="1" type="ORF">EV421DRAFT_2024293</name>
</gene>
<evidence type="ECO:0008006" key="3">
    <source>
        <dbReference type="Google" id="ProtNLM"/>
    </source>
</evidence>
<dbReference type="Proteomes" id="UP001175226">
    <property type="component" value="Unassembled WGS sequence"/>
</dbReference>
<keyword evidence="2" id="KW-1185">Reference proteome</keyword>
<organism evidence="1 2">
    <name type="scientific">Armillaria borealis</name>
    <dbReference type="NCBI Taxonomy" id="47425"/>
    <lineage>
        <taxon>Eukaryota</taxon>
        <taxon>Fungi</taxon>
        <taxon>Dikarya</taxon>
        <taxon>Basidiomycota</taxon>
        <taxon>Agaricomycotina</taxon>
        <taxon>Agaricomycetes</taxon>
        <taxon>Agaricomycetidae</taxon>
        <taxon>Agaricales</taxon>
        <taxon>Marasmiineae</taxon>
        <taxon>Physalacriaceae</taxon>
        <taxon>Armillaria</taxon>
    </lineage>
</organism>
<accession>A0AA39IZX7</accession>
<name>A0AA39IZX7_9AGAR</name>
<dbReference type="AlphaFoldDB" id="A0AA39IZX7"/>
<reference evidence="1" key="1">
    <citation type="submission" date="2023-06" db="EMBL/GenBank/DDBJ databases">
        <authorList>
            <consortium name="Lawrence Berkeley National Laboratory"/>
            <person name="Ahrendt S."/>
            <person name="Sahu N."/>
            <person name="Indic B."/>
            <person name="Wong-Bajracharya J."/>
            <person name="Merenyi Z."/>
            <person name="Ke H.-M."/>
            <person name="Monk M."/>
            <person name="Kocsube S."/>
            <person name="Drula E."/>
            <person name="Lipzen A."/>
            <person name="Balint B."/>
            <person name="Henrissat B."/>
            <person name="Andreopoulos B."/>
            <person name="Martin F.M."/>
            <person name="Harder C.B."/>
            <person name="Rigling D."/>
            <person name="Ford K.L."/>
            <person name="Foster G.D."/>
            <person name="Pangilinan J."/>
            <person name="Papanicolaou A."/>
            <person name="Barry K."/>
            <person name="LaButti K."/>
            <person name="Viragh M."/>
            <person name="Koriabine M."/>
            <person name="Yan M."/>
            <person name="Riley R."/>
            <person name="Champramary S."/>
            <person name="Plett K.L."/>
            <person name="Tsai I.J."/>
            <person name="Slot J."/>
            <person name="Sipos G."/>
            <person name="Plett J."/>
            <person name="Nagy L.G."/>
            <person name="Grigoriev I.V."/>
        </authorList>
    </citation>
    <scope>NUCLEOTIDE SEQUENCE</scope>
    <source>
        <strain evidence="1">FPL87.14</strain>
    </source>
</reference>
<protein>
    <recommendedName>
        <fullName evidence="3">F-box domain-containing protein</fullName>
    </recommendedName>
</protein>
<proteinExistence type="predicted"/>